<keyword evidence="13" id="KW-0489">Methyltransferase</keyword>
<comment type="similarity">
    <text evidence="3 10">Belongs to the SHMT family.</text>
</comment>
<comment type="pathway">
    <text evidence="10">One-carbon metabolism; tetrahydrofolate interconversion.</text>
</comment>
<protein>
    <recommendedName>
        <fullName evidence="10">Serine hydroxymethyltransferase</fullName>
        <shortName evidence="10">SHMT</shortName>
        <shortName evidence="10">Serine methylase</shortName>
        <ecNumber evidence="10">2.1.2.1</ecNumber>
    </recommendedName>
</protein>
<organism evidence="13 14">
    <name type="scientific">Mesomycoplasma neurolyticum</name>
    <dbReference type="NCBI Taxonomy" id="2120"/>
    <lineage>
        <taxon>Bacteria</taxon>
        <taxon>Bacillati</taxon>
        <taxon>Mycoplasmatota</taxon>
        <taxon>Mycoplasmoidales</taxon>
        <taxon>Metamycoplasmataceae</taxon>
        <taxon>Mesomycoplasma</taxon>
    </lineage>
</organism>
<comment type="pathway">
    <text evidence="10">Amino-acid biosynthesis; glycine biosynthesis; glycine from L-serine: step 1/1.</text>
</comment>
<dbReference type="PANTHER" id="PTHR11680">
    <property type="entry name" value="SERINE HYDROXYMETHYLTRANSFERASE"/>
    <property type="match status" value="1"/>
</dbReference>
<comment type="cofactor">
    <cofactor evidence="1 10 11">
        <name>pyridoxal 5'-phosphate</name>
        <dbReference type="ChEBI" id="CHEBI:597326"/>
    </cofactor>
</comment>
<evidence type="ECO:0000256" key="7">
    <source>
        <dbReference type="ARBA" id="ARBA00022679"/>
    </source>
</evidence>
<dbReference type="NCBIfam" id="NF000586">
    <property type="entry name" value="PRK00011.1"/>
    <property type="match status" value="1"/>
</dbReference>
<comment type="subcellular location">
    <subcellularLocation>
        <location evidence="2 10">Cytoplasm</location>
    </subcellularLocation>
</comment>
<dbReference type="InterPro" id="IPR019798">
    <property type="entry name" value="Ser_HO-MeTrfase_PLP_BS"/>
</dbReference>
<keyword evidence="5 10" id="KW-0963">Cytoplasm</keyword>
<keyword evidence="6 10" id="KW-0554">One-carbon metabolism</keyword>
<evidence type="ECO:0000256" key="11">
    <source>
        <dbReference type="PIRSR" id="PIRSR000412-50"/>
    </source>
</evidence>
<dbReference type="Proteomes" id="UP000289440">
    <property type="component" value="Chromosome"/>
</dbReference>
<dbReference type="Gene3D" id="3.40.640.10">
    <property type="entry name" value="Type I PLP-dependent aspartate aminotransferase-like (Major domain)"/>
    <property type="match status" value="1"/>
</dbReference>
<dbReference type="CDD" id="cd00378">
    <property type="entry name" value="SHMT"/>
    <property type="match status" value="1"/>
</dbReference>
<keyword evidence="14" id="KW-1185">Reference proteome</keyword>
<dbReference type="InterPro" id="IPR015421">
    <property type="entry name" value="PyrdxlP-dep_Trfase_major"/>
</dbReference>
<dbReference type="Pfam" id="PF00464">
    <property type="entry name" value="SHMT"/>
    <property type="match status" value="1"/>
</dbReference>
<feature type="domain" description="Serine hydroxymethyltransferase-like" evidence="12">
    <location>
        <begin position="7"/>
        <end position="382"/>
    </location>
</feature>
<dbReference type="HAMAP" id="MF_00051">
    <property type="entry name" value="SHMT"/>
    <property type="match status" value="1"/>
</dbReference>
<feature type="site" description="Plays an important role in substrate specificity" evidence="10">
    <location>
        <position position="225"/>
    </location>
</feature>
<keyword evidence="7 10" id="KW-0808">Transferase</keyword>
<dbReference type="Gene3D" id="3.90.1150.10">
    <property type="entry name" value="Aspartate Aminotransferase, domain 1"/>
    <property type="match status" value="1"/>
</dbReference>
<reference evidence="13 14" key="1">
    <citation type="submission" date="2019-01" db="EMBL/GenBank/DDBJ databases">
        <authorList>
            <consortium name="Pathogen Informatics"/>
        </authorList>
    </citation>
    <scope>NUCLEOTIDE SEQUENCE [LARGE SCALE GENOMIC DNA]</scope>
    <source>
        <strain evidence="13 14">NCTC10166</strain>
    </source>
</reference>
<feature type="binding site" evidence="10">
    <location>
        <position position="118"/>
    </location>
    <ligand>
        <name>(6S)-5,6,7,8-tetrahydrofolate</name>
        <dbReference type="ChEBI" id="CHEBI:57453"/>
    </ligand>
</feature>
<dbReference type="InterPro" id="IPR039429">
    <property type="entry name" value="SHMT-like_dom"/>
</dbReference>
<feature type="binding site" evidence="10">
    <location>
        <begin position="122"/>
        <end position="124"/>
    </location>
    <ligand>
        <name>(6S)-5,6,7,8-tetrahydrofolate</name>
        <dbReference type="ChEBI" id="CHEBI:57453"/>
    </ligand>
</feature>
<dbReference type="SUPFAM" id="SSF53383">
    <property type="entry name" value="PLP-dependent transferases"/>
    <property type="match status" value="1"/>
</dbReference>
<name>A0A449A5B1_9BACT</name>
<evidence type="ECO:0000256" key="4">
    <source>
        <dbReference type="ARBA" id="ARBA00011738"/>
    </source>
</evidence>
<dbReference type="EC" id="2.1.2.1" evidence="10"/>
<evidence type="ECO:0000256" key="10">
    <source>
        <dbReference type="HAMAP-Rule" id="MF_00051"/>
    </source>
</evidence>
<evidence type="ECO:0000259" key="12">
    <source>
        <dbReference type="Pfam" id="PF00464"/>
    </source>
</evidence>
<keyword evidence="8 10" id="KW-0663">Pyridoxal phosphate</keyword>
<sequence length="418" mass="45948">MYKNIKLKDIEIQEAINAELKRQSDHIELIASENYVSEDVLKATGSILTNKYGEGYPGKRYYDGCENVDKVETLAIERLKKLFKVKYANVQSYSGSTANAAVYAALLEPGDKILGLALKSGGHLTHGFFVNFSGKIYKSYTYEVNDEGFLDYDEILKIAKKVKPKLIICGYSAYSRTVDFAKFSEIAKAVGAYLLADIAHIAGLIIGNVHPSPAKYADVITSTTHKTLRGARGAVIMTNDQNIANKIDRAVFPGQQGGPSFHSIAGKAVAFNEALQPFFKNYAKAVVTNSRKFANQFIKMGATIVSGGTDNHLFIINTKKSYNLSGHEASIVLQSLNITVNKNTIPNDSLPPSITSGIRLGTAAMTSRGFKAKEFVEIAKIIDNALKESNNKKLHSKLKLEVAKIIKNFPIKKSYWEN</sequence>
<dbReference type="GO" id="GO:0005829">
    <property type="term" value="C:cytosol"/>
    <property type="evidence" value="ECO:0007669"/>
    <property type="project" value="TreeGrafter"/>
</dbReference>
<dbReference type="InterPro" id="IPR001085">
    <property type="entry name" value="Ser_HO-MeTrfase"/>
</dbReference>
<comment type="caution">
    <text evidence="10">Lacks conserved residue(s) required for the propagation of feature annotation.</text>
</comment>
<dbReference type="InterPro" id="IPR015424">
    <property type="entry name" value="PyrdxlP-dep_Trfase"/>
</dbReference>
<dbReference type="GO" id="GO:0035999">
    <property type="term" value="P:tetrahydrofolate interconversion"/>
    <property type="evidence" value="ECO:0007669"/>
    <property type="project" value="UniProtKB-UniRule"/>
</dbReference>
<evidence type="ECO:0000256" key="9">
    <source>
        <dbReference type="ARBA" id="ARBA00054606"/>
    </source>
</evidence>
<feature type="modified residue" description="N6-(pyridoxal phosphate)lysine" evidence="10 11">
    <location>
        <position position="226"/>
    </location>
</feature>
<dbReference type="GO" id="GO:0032259">
    <property type="term" value="P:methylation"/>
    <property type="evidence" value="ECO:0007669"/>
    <property type="project" value="UniProtKB-KW"/>
</dbReference>
<dbReference type="RefSeq" id="WP_129719817.1">
    <property type="nucleotide sequence ID" value="NZ_LR214951.1"/>
</dbReference>
<dbReference type="UniPathway" id="UPA00193"/>
<evidence type="ECO:0000256" key="6">
    <source>
        <dbReference type="ARBA" id="ARBA00022563"/>
    </source>
</evidence>
<comment type="catalytic activity">
    <reaction evidence="10">
        <text>(6R)-5,10-methylene-5,6,7,8-tetrahydrofolate + glycine + H2O = (6S)-5,6,7,8-tetrahydrofolate + L-serine</text>
        <dbReference type="Rhea" id="RHEA:15481"/>
        <dbReference type="ChEBI" id="CHEBI:15377"/>
        <dbReference type="ChEBI" id="CHEBI:15636"/>
        <dbReference type="ChEBI" id="CHEBI:33384"/>
        <dbReference type="ChEBI" id="CHEBI:57305"/>
        <dbReference type="ChEBI" id="CHEBI:57453"/>
        <dbReference type="EC" id="2.1.2.1"/>
    </reaction>
</comment>
<dbReference type="KEGG" id="mnu:NCTC10166_00400"/>
<dbReference type="InterPro" id="IPR015422">
    <property type="entry name" value="PyrdxlP-dep_Trfase_small"/>
</dbReference>
<dbReference type="PANTHER" id="PTHR11680:SF35">
    <property type="entry name" value="SERINE HYDROXYMETHYLTRANSFERASE 1"/>
    <property type="match status" value="1"/>
</dbReference>
<evidence type="ECO:0000313" key="14">
    <source>
        <dbReference type="Proteomes" id="UP000289440"/>
    </source>
</evidence>
<dbReference type="OrthoDB" id="9803846at2"/>
<proteinExistence type="inferred from homology"/>
<evidence type="ECO:0000256" key="2">
    <source>
        <dbReference type="ARBA" id="ARBA00004496"/>
    </source>
</evidence>
<dbReference type="GO" id="GO:0019264">
    <property type="term" value="P:glycine biosynthetic process from serine"/>
    <property type="evidence" value="ECO:0007669"/>
    <property type="project" value="UniProtKB-UniRule"/>
</dbReference>
<evidence type="ECO:0000256" key="5">
    <source>
        <dbReference type="ARBA" id="ARBA00022490"/>
    </source>
</evidence>
<keyword evidence="10" id="KW-0028">Amino-acid biosynthesis</keyword>
<dbReference type="UniPathway" id="UPA00288">
    <property type="reaction ID" value="UER01023"/>
</dbReference>
<comment type="function">
    <text evidence="9">Catalyzes the reversible interconversion of serine and glycine with tetrahydrofolate (THF) serving as the one-carbon carrier. This reaction serves as the major source of one-carbon groups required for the biosynthesis of purines, thymidylate, methionine, and other important biomolecules. Also exhibits THF-independent aldolase activity toward beta-hydroxyamino acids, producing glycine and aldehydes, via a retro-aldol mechanism. Thus, is able to catalyze the cleavage of L-allo-threonine.</text>
</comment>
<dbReference type="GO" id="GO:0030170">
    <property type="term" value="F:pyridoxal phosphate binding"/>
    <property type="evidence" value="ECO:0007669"/>
    <property type="project" value="UniProtKB-UniRule"/>
</dbReference>
<evidence type="ECO:0000256" key="3">
    <source>
        <dbReference type="ARBA" id="ARBA00006376"/>
    </source>
</evidence>
<dbReference type="GO" id="GO:0008168">
    <property type="term" value="F:methyltransferase activity"/>
    <property type="evidence" value="ECO:0007669"/>
    <property type="project" value="UniProtKB-KW"/>
</dbReference>
<comment type="subunit">
    <text evidence="4 10">Homodimer.</text>
</comment>
<dbReference type="PIRSF" id="PIRSF000412">
    <property type="entry name" value="SHMT"/>
    <property type="match status" value="1"/>
</dbReference>
<evidence type="ECO:0000313" key="13">
    <source>
        <dbReference type="EMBL" id="VEU59428.1"/>
    </source>
</evidence>
<dbReference type="GO" id="GO:0004372">
    <property type="term" value="F:glycine hydroxymethyltransferase activity"/>
    <property type="evidence" value="ECO:0007669"/>
    <property type="project" value="UniProtKB-UniRule"/>
</dbReference>
<evidence type="ECO:0000256" key="8">
    <source>
        <dbReference type="ARBA" id="ARBA00022898"/>
    </source>
</evidence>
<accession>A0A449A5B1</accession>
<gene>
    <name evidence="10 13" type="primary">glyA</name>
    <name evidence="13" type="ORF">NCTC10166_00400</name>
</gene>
<dbReference type="EMBL" id="LR214951">
    <property type="protein sequence ID" value="VEU59428.1"/>
    <property type="molecule type" value="Genomic_DNA"/>
</dbReference>
<dbReference type="InterPro" id="IPR049943">
    <property type="entry name" value="Ser_HO-MeTrfase-like"/>
</dbReference>
<evidence type="ECO:0000256" key="1">
    <source>
        <dbReference type="ARBA" id="ARBA00001933"/>
    </source>
</evidence>
<dbReference type="PROSITE" id="PS00096">
    <property type="entry name" value="SHMT"/>
    <property type="match status" value="1"/>
</dbReference>
<dbReference type="FunFam" id="3.40.640.10:FF:000001">
    <property type="entry name" value="Serine hydroxymethyltransferase"/>
    <property type="match status" value="1"/>
</dbReference>
<dbReference type="AlphaFoldDB" id="A0A449A5B1"/>